<comment type="catalytic activity">
    <reaction evidence="17 18">
        <text>L-seryl-[protein] + ATP = O-phospho-L-seryl-[protein] + ADP + H(+)</text>
        <dbReference type="Rhea" id="RHEA:17989"/>
        <dbReference type="Rhea" id="RHEA-COMP:9863"/>
        <dbReference type="Rhea" id="RHEA-COMP:11604"/>
        <dbReference type="ChEBI" id="CHEBI:15378"/>
        <dbReference type="ChEBI" id="CHEBI:29999"/>
        <dbReference type="ChEBI" id="CHEBI:30616"/>
        <dbReference type="ChEBI" id="CHEBI:83421"/>
        <dbReference type="ChEBI" id="CHEBI:456216"/>
        <dbReference type="EC" id="2.7.11.1"/>
    </reaction>
</comment>
<evidence type="ECO:0000256" key="18">
    <source>
        <dbReference type="PIRNR" id="PIRNR038147"/>
    </source>
</evidence>
<dbReference type="InterPro" id="IPR000719">
    <property type="entry name" value="Prot_kinase_dom"/>
</dbReference>
<feature type="region of interest" description="Disordered" evidence="22">
    <location>
        <begin position="1"/>
        <end position="75"/>
    </location>
</feature>
<dbReference type="EMBL" id="PQIB02000016">
    <property type="protein sequence ID" value="RLM61012.1"/>
    <property type="molecule type" value="Genomic_DNA"/>
</dbReference>
<dbReference type="CDD" id="cd05147">
    <property type="entry name" value="RIO1_euk"/>
    <property type="match status" value="1"/>
</dbReference>
<evidence type="ECO:0000256" key="16">
    <source>
        <dbReference type="ARBA" id="ARBA00047899"/>
    </source>
</evidence>
<dbReference type="PROSITE" id="PS01245">
    <property type="entry name" value="RIO1"/>
    <property type="match status" value="1"/>
</dbReference>
<dbReference type="GO" id="GO:0042254">
    <property type="term" value="P:ribosome biogenesis"/>
    <property type="evidence" value="ECO:0007669"/>
    <property type="project" value="UniProtKB-KW"/>
</dbReference>
<evidence type="ECO:0000256" key="8">
    <source>
        <dbReference type="ARBA" id="ARBA00022527"/>
    </source>
</evidence>
<evidence type="ECO:0000256" key="1">
    <source>
        <dbReference type="ARBA" id="ARBA00001946"/>
    </source>
</evidence>
<keyword evidence="25" id="KW-1185">Reference proteome</keyword>
<dbReference type="STRING" id="4540.A0A3L6PQS0"/>
<evidence type="ECO:0000256" key="14">
    <source>
        <dbReference type="ARBA" id="ARBA00022840"/>
    </source>
</evidence>
<dbReference type="SMART" id="SM00090">
    <property type="entry name" value="RIO"/>
    <property type="match status" value="1"/>
</dbReference>
<dbReference type="InterPro" id="IPR011009">
    <property type="entry name" value="Kinase-like_dom_sf"/>
</dbReference>
<dbReference type="Pfam" id="PF01163">
    <property type="entry name" value="RIO1"/>
    <property type="match status" value="1"/>
</dbReference>
<dbReference type="PROSITE" id="PS50011">
    <property type="entry name" value="PROTEIN_KINASE_DOM"/>
    <property type="match status" value="1"/>
</dbReference>
<comment type="subcellular location">
    <subcellularLocation>
        <location evidence="2">Cytoplasm</location>
    </subcellularLocation>
</comment>
<feature type="compositionally biased region" description="Basic and acidic residues" evidence="22">
    <location>
        <begin position="492"/>
        <end position="507"/>
    </location>
</feature>
<dbReference type="InterPro" id="IPR017407">
    <property type="entry name" value="Ser/Thr_kinase_Rio1"/>
</dbReference>
<keyword evidence="6" id="KW-0963">Cytoplasm</keyword>
<dbReference type="Proteomes" id="UP000275267">
    <property type="component" value="Unassembled WGS sequence"/>
</dbReference>
<dbReference type="GO" id="GO:0106310">
    <property type="term" value="F:protein serine kinase activity"/>
    <property type="evidence" value="ECO:0007669"/>
    <property type="project" value="RHEA"/>
</dbReference>
<comment type="cofactor">
    <cofactor evidence="1 21">
        <name>Mg(2+)</name>
        <dbReference type="ChEBI" id="CHEBI:18420"/>
    </cofactor>
</comment>
<evidence type="ECO:0000256" key="11">
    <source>
        <dbReference type="ARBA" id="ARBA00022741"/>
    </source>
</evidence>
<evidence type="ECO:0000256" key="6">
    <source>
        <dbReference type="ARBA" id="ARBA00022490"/>
    </source>
</evidence>
<evidence type="ECO:0000256" key="20">
    <source>
        <dbReference type="PIRSR" id="PIRSR038147-2"/>
    </source>
</evidence>
<evidence type="ECO:0000259" key="23">
    <source>
        <dbReference type="PROSITE" id="PS50011"/>
    </source>
</evidence>
<sequence length="547" mass="61898">MAHVKSDAEEEWSDSDLDDASDTEVGDALDWLDAVEGPDGSARPSGAFSSSGGGAAARRPNAHGGVLSRPLQPLSNRTQKLASHIRAAPLEEWEGRMDVGMSNSVTTAIRDSIRDTAIGKIRNTEKADRATVEQAIDPRTRMVLFKMLNRGTFSNINGCISTGKEANVYYATKKNGEEQAIKVYKTSVLVFKDRDRYVQGDYRFRHGYCKHNPRKMVKTWAEKEMRNLLRVRAAGIRCPKPLLLRLHVLVMEFIGKGGWAAPRLKDAALSDDKLRESYFEIVTIMRTLYQKCKLVHGDLSEYNILYFEGHLYIIDVSQSVDLDHPLALDFLKEDCLHVSDFFKKRGVAVMPVIDLFNFVVNQNIADEDVDAYLEKIQQKILENGGIVPNDDEITPTVMVQTLDYVKQCEADIVNMSMMQRSSSGYEPPADKLYDQPLLGFVRTKNMHTEKQQDQLPQDTAEATLDLQNKCSLEDNTESEEDDSESCSSSDEDSWHEADPKLGPEERKAARKEHKKKVKEEKREARKTKKSKAEKKRRKKMAKAKCKR</sequence>
<gene>
    <name evidence="24" type="ORF">C2845_PM14G19080</name>
</gene>
<dbReference type="GO" id="GO:0016787">
    <property type="term" value="F:hydrolase activity"/>
    <property type="evidence" value="ECO:0007669"/>
    <property type="project" value="UniProtKB-KW"/>
</dbReference>
<dbReference type="PIRSF" id="PIRSF038147">
    <property type="entry name" value="Ser/Thr_PK_RIO1"/>
    <property type="match status" value="1"/>
</dbReference>
<feature type="compositionally biased region" description="Basic residues" evidence="22">
    <location>
        <begin position="524"/>
        <end position="547"/>
    </location>
</feature>
<dbReference type="Gene3D" id="3.30.200.20">
    <property type="entry name" value="Phosphorylase Kinase, domain 1"/>
    <property type="match status" value="1"/>
</dbReference>
<dbReference type="PANTHER" id="PTHR45723">
    <property type="entry name" value="SERINE/THREONINE-PROTEIN KINASE RIO1"/>
    <property type="match status" value="1"/>
</dbReference>
<feature type="region of interest" description="Disordered" evidence="22">
    <location>
        <begin position="473"/>
        <end position="547"/>
    </location>
</feature>
<evidence type="ECO:0000256" key="17">
    <source>
        <dbReference type="ARBA" id="ARBA00048679"/>
    </source>
</evidence>
<evidence type="ECO:0000256" key="9">
    <source>
        <dbReference type="ARBA" id="ARBA00022679"/>
    </source>
</evidence>
<dbReference type="GO" id="GO:0005524">
    <property type="term" value="F:ATP binding"/>
    <property type="evidence" value="ECO:0007669"/>
    <property type="project" value="UniProtKB-KW"/>
</dbReference>
<dbReference type="AlphaFoldDB" id="A0A3L6PQS0"/>
<dbReference type="Gene3D" id="1.10.510.10">
    <property type="entry name" value="Transferase(Phosphotransferase) domain 1"/>
    <property type="match status" value="1"/>
</dbReference>
<keyword evidence="11 18" id="KW-0547">Nucleotide-binding</keyword>
<organism evidence="24 25">
    <name type="scientific">Panicum miliaceum</name>
    <name type="common">Proso millet</name>
    <name type="synonym">Broomcorn millet</name>
    <dbReference type="NCBI Taxonomy" id="4540"/>
    <lineage>
        <taxon>Eukaryota</taxon>
        <taxon>Viridiplantae</taxon>
        <taxon>Streptophyta</taxon>
        <taxon>Embryophyta</taxon>
        <taxon>Tracheophyta</taxon>
        <taxon>Spermatophyta</taxon>
        <taxon>Magnoliopsida</taxon>
        <taxon>Liliopsida</taxon>
        <taxon>Poales</taxon>
        <taxon>Poaceae</taxon>
        <taxon>PACMAD clade</taxon>
        <taxon>Panicoideae</taxon>
        <taxon>Panicodae</taxon>
        <taxon>Paniceae</taxon>
        <taxon>Panicinae</taxon>
        <taxon>Panicum</taxon>
        <taxon>Panicum sect. Panicum</taxon>
    </lineage>
</organism>
<evidence type="ECO:0000256" key="3">
    <source>
        <dbReference type="ARBA" id="ARBA00009196"/>
    </source>
</evidence>
<keyword evidence="12 18" id="KW-0418">Kinase</keyword>
<feature type="binding site" evidence="21">
    <location>
        <position position="315"/>
    </location>
    <ligand>
        <name>Mg(2+)</name>
        <dbReference type="ChEBI" id="CHEBI:18420"/>
    </ligand>
</feature>
<keyword evidence="10" id="KW-0479">Metal-binding</keyword>
<dbReference type="InterPro" id="IPR000687">
    <property type="entry name" value="RIO_kinase"/>
</dbReference>
<evidence type="ECO:0000256" key="13">
    <source>
        <dbReference type="ARBA" id="ARBA00022801"/>
    </source>
</evidence>
<feature type="active site" description="Proton acceptor" evidence="19">
    <location>
        <position position="298"/>
    </location>
</feature>
<feature type="active site" description="4-aspartylphosphate intermediate" evidence="19">
    <location>
        <position position="315"/>
    </location>
</feature>
<evidence type="ECO:0000313" key="24">
    <source>
        <dbReference type="EMBL" id="RLM61012.1"/>
    </source>
</evidence>
<dbReference type="GO" id="GO:0004674">
    <property type="term" value="F:protein serine/threonine kinase activity"/>
    <property type="evidence" value="ECO:0007669"/>
    <property type="project" value="UniProtKB-KW"/>
</dbReference>
<evidence type="ECO:0000313" key="25">
    <source>
        <dbReference type="Proteomes" id="UP000275267"/>
    </source>
</evidence>
<evidence type="ECO:0000256" key="22">
    <source>
        <dbReference type="SAM" id="MobiDB-lite"/>
    </source>
</evidence>
<feature type="compositionally biased region" description="Acidic residues" evidence="22">
    <location>
        <begin position="8"/>
        <end position="27"/>
    </location>
</feature>
<feature type="domain" description="Protein kinase" evidence="23">
    <location>
        <begin position="142"/>
        <end position="547"/>
    </location>
</feature>
<dbReference type="GO" id="GO:0046872">
    <property type="term" value="F:metal ion binding"/>
    <property type="evidence" value="ECO:0007669"/>
    <property type="project" value="UniProtKB-KW"/>
</dbReference>
<dbReference type="GO" id="GO:0005737">
    <property type="term" value="C:cytoplasm"/>
    <property type="evidence" value="ECO:0007669"/>
    <property type="project" value="UniProtKB-SubCell"/>
</dbReference>
<dbReference type="FunFam" id="3.30.200.20:FF:000148">
    <property type="entry name" value="Serine/threonine-protein kinase RIO1"/>
    <property type="match status" value="1"/>
</dbReference>
<reference evidence="25" key="1">
    <citation type="journal article" date="2019" name="Nat. Commun.">
        <title>The genome of broomcorn millet.</title>
        <authorList>
            <person name="Zou C."/>
            <person name="Miki D."/>
            <person name="Li D."/>
            <person name="Tang Q."/>
            <person name="Xiao L."/>
            <person name="Rajput S."/>
            <person name="Deng P."/>
            <person name="Jia W."/>
            <person name="Huang R."/>
            <person name="Zhang M."/>
            <person name="Sun Y."/>
            <person name="Hu J."/>
            <person name="Fu X."/>
            <person name="Schnable P.S."/>
            <person name="Li F."/>
            <person name="Zhang H."/>
            <person name="Feng B."/>
            <person name="Zhu X."/>
            <person name="Liu R."/>
            <person name="Schnable J.C."/>
            <person name="Zhu J.-K."/>
            <person name="Zhang H."/>
        </authorList>
    </citation>
    <scope>NUCLEOTIDE SEQUENCE [LARGE SCALE GENOMIC DNA]</scope>
</reference>
<keyword evidence="14 18" id="KW-0067">ATP-binding</keyword>
<keyword evidence="7" id="KW-0690">Ribosome biogenesis</keyword>
<feature type="binding site" evidence="20">
    <location>
        <position position="182"/>
    </location>
    <ligand>
        <name>ATP</name>
        <dbReference type="ChEBI" id="CHEBI:30616"/>
    </ligand>
</feature>
<comment type="caution">
    <text evidence="24">The sequence shown here is derived from an EMBL/GenBank/DDBJ whole genome shotgun (WGS) entry which is preliminary data.</text>
</comment>
<evidence type="ECO:0000256" key="15">
    <source>
        <dbReference type="ARBA" id="ARBA00022842"/>
    </source>
</evidence>
<dbReference type="InterPro" id="IPR018935">
    <property type="entry name" value="RIO_kinase_CS"/>
</dbReference>
<evidence type="ECO:0000256" key="10">
    <source>
        <dbReference type="ARBA" id="ARBA00022723"/>
    </source>
</evidence>
<proteinExistence type="inferred from homology"/>
<evidence type="ECO:0000256" key="21">
    <source>
        <dbReference type="PIRSR" id="PIRSR038147-3"/>
    </source>
</evidence>
<feature type="binding site" evidence="20">
    <location>
        <position position="254"/>
    </location>
    <ligand>
        <name>ATP</name>
        <dbReference type="ChEBI" id="CHEBI:30616"/>
    </ligand>
</feature>
<dbReference type="OrthoDB" id="205248at2759"/>
<evidence type="ECO:0000256" key="2">
    <source>
        <dbReference type="ARBA" id="ARBA00004496"/>
    </source>
</evidence>
<name>A0A3L6PQS0_PANMI</name>
<dbReference type="InterPro" id="IPR051272">
    <property type="entry name" value="RIO-type_Ser/Thr_kinase"/>
</dbReference>
<keyword evidence="8 18" id="KW-0723">Serine/threonine-protein kinase</keyword>
<evidence type="ECO:0000256" key="4">
    <source>
        <dbReference type="ARBA" id="ARBA00012513"/>
    </source>
</evidence>
<feature type="compositionally biased region" description="Acidic residues" evidence="22">
    <location>
        <begin position="474"/>
        <end position="491"/>
    </location>
</feature>
<dbReference type="InterPro" id="IPR018934">
    <property type="entry name" value="RIO_dom"/>
</dbReference>
<feature type="compositionally biased region" description="Low complexity" evidence="22">
    <location>
        <begin position="40"/>
        <end position="50"/>
    </location>
</feature>
<comment type="similarity">
    <text evidence="3 18">Belongs to the protein kinase superfamily. RIO-type Ser/Thr kinase family.</text>
</comment>
<accession>A0A3L6PQS0</accession>
<dbReference type="SUPFAM" id="SSF56112">
    <property type="entry name" value="Protein kinase-like (PK-like)"/>
    <property type="match status" value="1"/>
</dbReference>
<keyword evidence="13" id="KW-0378">Hydrolase</keyword>
<comment type="catalytic activity">
    <reaction evidence="16 18">
        <text>L-threonyl-[protein] + ATP = O-phospho-L-threonyl-[protein] + ADP + H(+)</text>
        <dbReference type="Rhea" id="RHEA:46608"/>
        <dbReference type="Rhea" id="RHEA-COMP:11060"/>
        <dbReference type="Rhea" id="RHEA-COMP:11605"/>
        <dbReference type="ChEBI" id="CHEBI:15378"/>
        <dbReference type="ChEBI" id="CHEBI:30013"/>
        <dbReference type="ChEBI" id="CHEBI:30616"/>
        <dbReference type="ChEBI" id="CHEBI:61977"/>
        <dbReference type="ChEBI" id="CHEBI:456216"/>
        <dbReference type="EC" id="2.7.11.1"/>
    </reaction>
</comment>
<protein>
    <recommendedName>
        <fullName evidence="5 18">Serine/threonine-protein kinase RIO1</fullName>
        <ecNumber evidence="4 18">2.7.11.1</ecNumber>
    </recommendedName>
</protein>
<dbReference type="EC" id="2.7.11.1" evidence="4 18"/>
<evidence type="ECO:0000256" key="7">
    <source>
        <dbReference type="ARBA" id="ARBA00022517"/>
    </source>
</evidence>
<feature type="binding site" evidence="21">
    <location>
        <position position="303"/>
    </location>
    <ligand>
        <name>Mg(2+)</name>
        <dbReference type="ChEBI" id="CHEBI:18420"/>
    </ligand>
</feature>
<keyword evidence="9 18" id="KW-0808">Transferase</keyword>
<evidence type="ECO:0000256" key="5">
    <source>
        <dbReference type="ARBA" id="ARBA00016038"/>
    </source>
</evidence>
<evidence type="ECO:0000256" key="19">
    <source>
        <dbReference type="PIRSR" id="PIRSR038147-1"/>
    </source>
</evidence>
<evidence type="ECO:0000256" key="12">
    <source>
        <dbReference type="ARBA" id="ARBA00022777"/>
    </source>
</evidence>
<keyword evidence="15" id="KW-0460">Magnesium</keyword>